<dbReference type="PRINTS" id="PR00081">
    <property type="entry name" value="GDHRDH"/>
</dbReference>
<dbReference type="AlphaFoldDB" id="A0A5E4QFH9"/>
<dbReference type="Pfam" id="PF13561">
    <property type="entry name" value="adh_short_C2"/>
    <property type="match status" value="1"/>
</dbReference>
<keyword evidence="3" id="KW-1185">Reference proteome</keyword>
<dbReference type="SUPFAM" id="SSF51735">
    <property type="entry name" value="NAD(P)-binding Rossmann-fold domains"/>
    <property type="match status" value="2"/>
</dbReference>
<dbReference type="FunFam" id="3.40.50.720:FF:000084">
    <property type="entry name" value="Short-chain dehydrogenase reductase"/>
    <property type="match status" value="1"/>
</dbReference>
<feature type="non-terminal residue" evidence="2">
    <location>
        <position position="342"/>
    </location>
</feature>
<keyword evidence="1" id="KW-0560">Oxidoreductase</keyword>
<dbReference type="PROSITE" id="PS00061">
    <property type="entry name" value="ADH_SHORT"/>
    <property type="match status" value="1"/>
</dbReference>
<dbReference type="InterPro" id="IPR020904">
    <property type="entry name" value="Sc_DH/Rdtase_CS"/>
</dbReference>
<proteinExistence type="predicted"/>
<evidence type="ECO:0000313" key="2">
    <source>
        <dbReference type="EMBL" id="VVC97054.1"/>
    </source>
</evidence>
<dbReference type="EMBL" id="FZQP02003001">
    <property type="protein sequence ID" value="VVC97054.1"/>
    <property type="molecule type" value="Genomic_DNA"/>
</dbReference>
<dbReference type="Gene3D" id="3.40.50.720">
    <property type="entry name" value="NAD(P)-binding Rossmann-like Domain"/>
    <property type="match status" value="3"/>
</dbReference>
<sequence length="342" mass="36619">MIIIGAAAAIEFIKEKGNVVIVGRNEHKLNDTLDRCTKFGKIPFVVIADISKDEEAKRVVEETIGKFAPMDHFTRCAALELSAFGVRVNSISPGPDKTDFMDNAGASHIKIDDMENSNSGIGAAVAVAFAKEGAIVVIVGRNDEKLAKVAKQCVSSGGTPLVIKSDVTKDAESIISITIEKFKKIDILINNAGILRTSSLLDGNIMNIYEHVMNTNIKSVVNMTSQAAPHLIASKGNVVNISSVAGKLLGTYRFTIYAMSKAAMDIFTKGAALELGQQGVRVNTVSPGPVRTDIFDNAGLDSPEDFKIQTILNRWSNSEEIADLVLFLASDKAKGVTGSDYV</sequence>
<evidence type="ECO:0000313" key="3">
    <source>
        <dbReference type="Proteomes" id="UP000324832"/>
    </source>
</evidence>
<name>A0A5E4QFH9_9NEOP</name>
<protein>
    <submittedName>
        <fullName evidence="2">Uncharacterized protein</fullName>
    </submittedName>
</protein>
<gene>
    <name evidence="2" type="ORF">LSINAPIS_LOCUS8428</name>
</gene>
<dbReference type="PANTHER" id="PTHR43975:SF2">
    <property type="entry name" value="EG:BACR7A4.14 PROTEIN-RELATED"/>
    <property type="match status" value="1"/>
</dbReference>
<dbReference type="GO" id="GO:0016491">
    <property type="term" value="F:oxidoreductase activity"/>
    <property type="evidence" value="ECO:0007669"/>
    <property type="project" value="UniProtKB-KW"/>
</dbReference>
<organism evidence="2 3">
    <name type="scientific">Leptidea sinapis</name>
    <dbReference type="NCBI Taxonomy" id="189913"/>
    <lineage>
        <taxon>Eukaryota</taxon>
        <taxon>Metazoa</taxon>
        <taxon>Ecdysozoa</taxon>
        <taxon>Arthropoda</taxon>
        <taxon>Hexapoda</taxon>
        <taxon>Insecta</taxon>
        <taxon>Pterygota</taxon>
        <taxon>Neoptera</taxon>
        <taxon>Endopterygota</taxon>
        <taxon>Lepidoptera</taxon>
        <taxon>Glossata</taxon>
        <taxon>Ditrysia</taxon>
        <taxon>Papilionoidea</taxon>
        <taxon>Pieridae</taxon>
        <taxon>Dismorphiinae</taxon>
        <taxon>Leptidea</taxon>
    </lineage>
</organism>
<reference evidence="2 3" key="1">
    <citation type="submission" date="2017-07" db="EMBL/GenBank/DDBJ databases">
        <authorList>
            <person name="Talla V."/>
            <person name="Backstrom N."/>
        </authorList>
    </citation>
    <scope>NUCLEOTIDE SEQUENCE [LARGE SCALE GENOMIC DNA]</scope>
</reference>
<dbReference type="PANTHER" id="PTHR43975">
    <property type="entry name" value="ZGC:101858"/>
    <property type="match status" value="1"/>
</dbReference>
<dbReference type="Proteomes" id="UP000324832">
    <property type="component" value="Unassembled WGS sequence"/>
</dbReference>
<dbReference type="InterPro" id="IPR002347">
    <property type="entry name" value="SDR_fam"/>
</dbReference>
<dbReference type="PRINTS" id="PR00080">
    <property type="entry name" value="SDRFAMILY"/>
</dbReference>
<evidence type="ECO:0000256" key="1">
    <source>
        <dbReference type="ARBA" id="ARBA00023002"/>
    </source>
</evidence>
<dbReference type="InterPro" id="IPR036291">
    <property type="entry name" value="NAD(P)-bd_dom_sf"/>
</dbReference>
<accession>A0A5E4QFH9</accession>